<dbReference type="PROSITE" id="PS00373">
    <property type="entry name" value="GART"/>
    <property type="match status" value="1"/>
</dbReference>
<dbReference type="InterPro" id="IPR002376">
    <property type="entry name" value="Formyl_transf_N"/>
</dbReference>
<comment type="caution">
    <text evidence="8">The sequence shown here is derived from an EMBL/GenBank/DDBJ whole genome shotgun (WGS) entry which is preliminary data.</text>
</comment>
<sequence length="222" mass="23524">MSSGVTRKRVVAFVSGSGSNMVKLADSCAAPDFPAEIVAVFSDKPDAGGLAKAKARGIPTFAFARKDFASKEAHEEAILAELDRQRPDIVCLAGYMRLLSGRFISRYEGRILNIHPSLLPLFPGLDTHRRAIEAGMKLAGCTVHFVTEGMDEGPQIVQAAVPVLSGDTPGDLAARVLTVEHRAYPLALKLFAEGKVRMEGGKAVAVDAPAGESTGSLIVPNR</sequence>
<feature type="binding site" evidence="6">
    <location>
        <begin position="96"/>
        <end position="99"/>
    </location>
    <ligand>
        <name>(6R)-10-formyltetrahydrofolate</name>
        <dbReference type="ChEBI" id="CHEBI:195366"/>
    </ligand>
</feature>
<feature type="domain" description="Formyl transferase N-terminal" evidence="7">
    <location>
        <begin position="8"/>
        <end position="188"/>
    </location>
</feature>
<comment type="pathway">
    <text evidence="1 6">Purine metabolism; IMP biosynthesis via de novo pathway; N(2)-formyl-N(1)-(5-phospho-D-ribosyl)glycinamide from N(1)-(5-phospho-D-ribosyl)glycinamide (10-formyl THF route): step 1/1.</text>
</comment>
<evidence type="ECO:0000259" key="7">
    <source>
        <dbReference type="Pfam" id="PF00551"/>
    </source>
</evidence>
<dbReference type="SUPFAM" id="SSF53328">
    <property type="entry name" value="Formyltransferase"/>
    <property type="match status" value="1"/>
</dbReference>
<dbReference type="EMBL" id="JABXYK010000002">
    <property type="protein sequence ID" value="NVP54394.1"/>
    <property type="molecule type" value="Genomic_DNA"/>
</dbReference>
<evidence type="ECO:0000256" key="5">
    <source>
        <dbReference type="ARBA" id="ARBA00047664"/>
    </source>
</evidence>
<feature type="binding site" evidence="6">
    <location>
        <position position="71"/>
    </location>
    <ligand>
        <name>(6R)-10-formyltetrahydrofolate</name>
        <dbReference type="ChEBI" id="CHEBI:195366"/>
    </ligand>
</feature>
<evidence type="ECO:0000256" key="4">
    <source>
        <dbReference type="ARBA" id="ARBA00038440"/>
    </source>
</evidence>
<protein>
    <recommendedName>
        <fullName evidence="6">Phosphoribosylglycinamide formyltransferase</fullName>
        <ecNumber evidence="6">2.1.2.2</ecNumber>
    </recommendedName>
    <alternativeName>
        <fullName evidence="6">5'-phosphoribosylglycinamide transformylase</fullName>
    </alternativeName>
    <alternativeName>
        <fullName evidence="6">GAR transformylase</fullName>
        <shortName evidence="6">GART</shortName>
    </alternativeName>
</protein>
<feature type="binding site" evidence="6">
    <location>
        <position position="113"/>
    </location>
    <ligand>
        <name>(6R)-10-formyltetrahydrofolate</name>
        <dbReference type="ChEBI" id="CHEBI:195366"/>
    </ligand>
</feature>
<feature type="active site" description="Proton donor" evidence="6">
    <location>
        <position position="115"/>
    </location>
</feature>
<dbReference type="Proteomes" id="UP000659172">
    <property type="component" value="Unassembled WGS sequence"/>
</dbReference>
<evidence type="ECO:0000256" key="2">
    <source>
        <dbReference type="ARBA" id="ARBA00022679"/>
    </source>
</evidence>
<dbReference type="PANTHER" id="PTHR43369:SF2">
    <property type="entry name" value="PHOSPHORIBOSYLGLYCINAMIDE FORMYLTRANSFERASE"/>
    <property type="match status" value="1"/>
</dbReference>
<dbReference type="CDD" id="cd08645">
    <property type="entry name" value="FMT_core_GART"/>
    <property type="match status" value="1"/>
</dbReference>
<dbReference type="InterPro" id="IPR036477">
    <property type="entry name" value="Formyl_transf_N_sf"/>
</dbReference>
<dbReference type="Pfam" id="PF00551">
    <property type="entry name" value="Formyl_trans_N"/>
    <property type="match status" value="1"/>
</dbReference>
<name>A0ABX2QBQ5_9HYPH</name>
<dbReference type="NCBIfam" id="TIGR00639">
    <property type="entry name" value="PurN"/>
    <property type="match status" value="1"/>
</dbReference>
<dbReference type="RefSeq" id="WP_176948421.1">
    <property type="nucleotide sequence ID" value="NZ_JABXYK010000002.1"/>
</dbReference>
<dbReference type="InterPro" id="IPR001555">
    <property type="entry name" value="GART_AS"/>
</dbReference>
<comment type="function">
    <text evidence="6">Catalyzes the transfer of a formyl group from 10-formyltetrahydrofolate to 5-phospho-ribosyl-glycinamide (GAR), producing 5-phospho-ribosyl-N-formylglycinamide (FGAR) and tetrahydrofolate.</text>
</comment>
<dbReference type="Gene3D" id="3.40.50.170">
    <property type="entry name" value="Formyl transferase, N-terminal domain"/>
    <property type="match status" value="1"/>
</dbReference>
<comment type="similarity">
    <text evidence="4 6">Belongs to the GART family.</text>
</comment>
<dbReference type="GO" id="GO:0004644">
    <property type="term" value="F:phosphoribosylglycinamide formyltransferase activity"/>
    <property type="evidence" value="ECO:0007669"/>
    <property type="project" value="UniProtKB-EC"/>
</dbReference>
<evidence type="ECO:0000256" key="6">
    <source>
        <dbReference type="HAMAP-Rule" id="MF_01930"/>
    </source>
</evidence>
<comment type="catalytic activity">
    <reaction evidence="5 6">
        <text>N(1)-(5-phospho-beta-D-ribosyl)glycinamide + (6R)-10-formyltetrahydrofolate = N(2)-formyl-N(1)-(5-phospho-beta-D-ribosyl)glycinamide + (6S)-5,6,7,8-tetrahydrofolate + H(+)</text>
        <dbReference type="Rhea" id="RHEA:15053"/>
        <dbReference type="ChEBI" id="CHEBI:15378"/>
        <dbReference type="ChEBI" id="CHEBI:57453"/>
        <dbReference type="ChEBI" id="CHEBI:143788"/>
        <dbReference type="ChEBI" id="CHEBI:147286"/>
        <dbReference type="ChEBI" id="CHEBI:195366"/>
        <dbReference type="EC" id="2.1.2.2"/>
    </reaction>
</comment>
<feature type="binding site" evidence="6">
    <location>
        <begin position="18"/>
        <end position="20"/>
    </location>
    <ligand>
        <name>N(1)-(5-phospho-beta-D-ribosyl)glycinamide</name>
        <dbReference type="ChEBI" id="CHEBI:143788"/>
    </ligand>
</feature>
<dbReference type="EC" id="2.1.2.2" evidence="6"/>
<evidence type="ECO:0000256" key="1">
    <source>
        <dbReference type="ARBA" id="ARBA00005054"/>
    </source>
</evidence>
<dbReference type="PANTHER" id="PTHR43369">
    <property type="entry name" value="PHOSPHORIBOSYLGLYCINAMIDE FORMYLTRANSFERASE"/>
    <property type="match status" value="1"/>
</dbReference>
<gene>
    <name evidence="6" type="primary">purN</name>
    <name evidence="8" type="ORF">HV823_03885</name>
</gene>
<dbReference type="HAMAP" id="MF_01930">
    <property type="entry name" value="PurN"/>
    <property type="match status" value="1"/>
</dbReference>
<keyword evidence="2 6" id="KW-0808">Transferase</keyword>
<evidence type="ECO:0000256" key="3">
    <source>
        <dbReference type="ARBA" id="ARBA00022755"/>
    </source>
</evidence>
<keyword evidence="3 6" id="KW-0658">Purine biosynthesis</keyword>
<dbReference type="InterPro" id="IPR004607">
    <property type="entry name" value="GART"/>
</dbReference>
<proteinExistence type="inferred from homology"/>
<feature type="site" description="Raises pKa of active site His" evidence="6">
    <location>
        <position position="151"/>
    </location>
</feature>
<reference evidence="8 9" key="1">
    <citation type="submission" date="2020-06" db="EMBL/GenBank/DDBJ databases">
        <title>Rhizobium sp.nov. isolated from the tomato plant.</title>
        <authorList>
            <person name="Thin K.K."/>
            <person name="Zhang X."/>
            <person name="He S."/>
        </authorList>
    </citation>
    <scope>NUCLEOTIDE SEQUENCE [LARGE SCALE GENOMIC DNA]</scope>
    <source>
        <strain evidence="8 9">DBTS2</strain>
    </source>
</reference>
<evidence type="ECO:0000313" key="9">
    <source>
        <dbReference type="Proteomes" id="UP000659172"/>
    </source>
</evidence>
<accession>A0ABX2QBQ5</accession>
<keyword evidence="9" id="KW-1185">Reference proteome</keyword>
<evidence type="ECO:0000313" key="8">
    <source>
        <dbReference type="EMBL" id="NVP54394.1"/>
    </source>
</evidence>
<organism evidence="8 9">
    <name type="scientific">Mycoplana rhizolycopersici</name>
    <dbReference type="NCBI Taxonomy" id="2746702"/>
    <lineage>
        <taxon>Bacteria</taxon>
        <taxon>Pseudomonadati</taxon>
        <taxon>Pseudomonadota</taxon>
        <taxon>Alphaproteobacteria</taxon>
        <taxon>Hyphomicrobiales</taxon>
        <taxon>Rhizobiaceae</taxon>
        <taxon>Mycoplana</taxon>
    </lineage>
</organism>